<accession>A0ABV5AK78</accession>
<evidence type="ECO:0000256" key="1">
    <source>
        <dbReference type="ARBA" id="ARBA00023125"/>
    </source>
</evidence>
<keyword evidence="4" id="KW-1185">Reference proteome</keyword>
<feature type="domain" description="HTH cro/C1-type" evidence="2">
    <location>
        <begin position="8"/>
        <end position="62"/>
    </location>
</feature>
<dbReference type="Gene3D" id="1.10.260.40">
    <property type="entry name" value="lambda repressor-like DNA-binding domains"/>
    <property type="match status" value="1"/>
</dbReference>
<evidence type="ECO:0000313" key="4">
    <source>
        <dbReference type="Proteomes" id="UP001579974"/>
    </source>
</evidence>
<dbReference type="EMBL" id="JBDXSU010000026">
    <property type="protein sequence ID" value="MFB5192699.1"/>
    <property type="molecule type" value="Genomic_DNA"/>
</dbReference>
<keyword evidence="1" id="KW-0238">DNA-binding</keyword>
<protein>
    <submittedName>
        <fullName evidence="3">Helix-turn-helix transcriptional regulator</fullName>
    </submittedName>
</protein>
<proteinExistence type="predicted"/>
<dbReference type="InterPro" id="IPR050807">
    <property type="entry name" value="TransReg_Diox_bact_type"/>
</dbReference>
<organism evidence="3 4">
    <name type="scientific">Alicyclobacillus fastidiosus</name>
    <dbReference type="NCBI Taxonomy" id="392011"/>
    <lineage>
        <taxon>Bacteria</taxon>
        <taxon>Bacillati</taxon>
        <taxon>Bacillota</taxon>
        <taxon>Bacilli</taxon>
        <taxon>Bacillales</taxon>
        <taxon>Alicyclobacillaceae</taxon>
        <taxon>Alicyclobacillus</taxon>
    </lineage>
</organism>
<dbReference type="PANTHER" id="PTHR46797:SF1">
    <property type="entry name" value="METHYLPHOSPHONATE SYNTHASE"/>
    <property type="match status" value="1"/>
</dbReference>
<dbReference type="CDD" id="cd00093">
    <property type="entry name" value="HTH_XRE"/>
    <property type="match status" value="1"/>
</dbReference>
<comment type="caution">
    <text evidence="3">The sequence shown here is derived from an EMBL/GenBank/DDBJ whole genome shotgun (WGS) entry which is preliminary data.</text>
</comment>
<evidence type="ECO:0000313" key="3">
    <source>
        <dbReference type="EMBL" id="MFB5192699.1"/>
    </source>
</evidence>
<dbReference type="InterPro" id="IPR010982">
    <property type="entry name" value="Lambda_DNA-bd_dom_sf"/>
</dbReference>
<gene>
    <name evidence="3" type="ORF">KKP3000_001908</name>
</gene>
<evidence type="ECO:0000259" key="2">
    <source>
        <dbReference type="PROSITE" id="PS50943"/>
    </source>
</evidence>
<dbReference type="RefSeq" id="WP_275474278.1">
    <property type="nucleotide sequence ID" value="NZ_CP162940.1"/>
</dbReference>
<dbReference type="InterPro" id="IPR001387">
    <property type="entry name" value="Cro/C1-type_HTH"/>
</dbReference>
<name>A0ABV5AK78_9BACL</name>
<dbReference type="PROSITE" id="PS50943">
    <property type="entry name" value="HTH_CROC1"/>
    <property type="match status" value="1"/>
</dbReference>
<dbReference type="Pfam" id="PF01381">
    <property type="entry name" value="HTH_3"/>
    <property type="match status" value="1"/>
</dbReference>
<reference evidence="3 4" key="1">
    <citation type="journal article" date="2024" name="Int. J. Mol. Sci.">
        <title>Exploration of Alicyclobacillus spp. Genome in Search of Antibiotic Resistance.</title>
        <authorList>
            <person name="Bucka-Kolendo J."/>
            <person name="Kiousi D.E."/>
            <person name="Dekowska A."/>
            <person name="Mikolajczuk-Szczyrba A."/>
            <person name="Karadedos D.M."/>
            <person name="Michael P."/>
            <person name="Galanis A."/>
            <person name="Sokolowska B."/>
        </authorList>
    </citation>
    <scope>NUCLEOTIDE SEQUENCE [LARGE SCALE GENOMIC DNA]</scope>
    <source>
        <strain evidence="3 4">KKP 3000</strain>
    </source>
</reference>
<dbReference type="PANTHER" id="PTHR46797">
    <property type="entry name" value="HTH-TYPE TRANSCRIPTIONAL REGULATOR"/>
    <property type="match status" value="1"/>
</dbReference>
<sequence>MTPVHTKVEQVRKQKGVTKVHIAKYCGRSPSWYQDISTGRRKMSVEALQKISEALGVPPGYFFEDQVSETRTKHQSA</sequence>
<dbReference type="Proteomes" id="UP001579974">
    <property type="component" value="Unassembled WGS sequence"/>
</dbReference>
<dbReference type="SMART" id="SM00530">
    <property type="entry name" value="HTH_XRE"/>
    <property type="match status" value="1"/>
</dbReference>
<dbReference type="SUPFAM" id="SSF47413">
    <property type="entry name" value="lambda repressor-like DNA-binding domains"/>
    <property type="match status" value="1"/>
</dbReference>